<dbReference type="GO" id="GO:0007165">
    <property type="term" value="P:signal transduction"/>
    <property type="evidence" value="ECO:0007669"/>
    <property type="project" value="InterPro"/>
</dbReference>
<evidence type="ECO:0000313" key="3">
    <source>
        <dbReference type="Proteomes" id="UP000631421"/>
    </source>
</evidence>
<evidence type="ECO:0000313" key="2">
    <source>
        <dbReference type="EMBL" id="MBD2149812.1"/>
    </source>
</evidence>
<evidence type="ECO:0000259" key="1">
    <source>
        <dbReference type="PROSITE" id="PS50851"/>
    </source>
</evidence>
<comment type="caution">
    <text evidence="2">The sequence shown here is derived from an EMBL/GenBank/DDBJ whole genome shotgun (WGS) entry which is preliminary data.</text>
</comment>
<dbReference type="InterPro" id="IPR039315">
    <property type="entry name" value="CheW"/>
</dbReference>
<accession>A0A926Z5P1</accession>
<dbReference type="Gene3D" id="2.30.30.40">
    <property type="entry name" value="SH3 Domains"/>
    <property type="match status" value="1"/>
</dbReference>
<proteinExistence type="predicted"/>
<feature type="domain" description="CheW-like" evidence="1">
    <location>
        <begin position="24"/>
        <end position="168"/>
    </location>
</feature>
<dbReference type="AlphaFoldDB" id="A0A926Z5P1"/>
<reference evidence="2" key="2">
    <citation type="submission" date="2020-08" db="EMBL/GenBank/DDBJ databases">
        <authorList>
            <person name="Chen M."/>
            <person name="Teng W."/>
            <person name="Zhao L."/>
            <person name="Hu C."/>
            <person name="Zhou Y."/>
            <person name="Han B."/>
            <person name="Song L."/>
            <person name="Shu W."/>
        </authorList>
    </citation>
    <scope>NUCLEOTIDE SEQUENCE</scope>
    <source>
        <strain evidence="2">FACHB-1277</strain>
    </source>
</reference>
<reference evidence="2" key="1">
    <citation type="journal article" date="2015" name="ISME J.">
        <title>Draft Genome Sequence of Streptomyces incarnatus NRRL8089, which Produces the Nucleoside Antibiotic Sinefungin.</title>
        <authorList>
            <person name="Oshima K."/>
            <person name="Hattori M."/>
            <person name="Shimizu H."/>
            <person name="Fukuda K."/>
            <person name="Nemoto M."/>
            <person name="Inagaki K."/>
            <person name="Tamura T."/>
        </authorList>
    </citation>
    <scope>NUCLEOTIDE SEQUENCE</scope>
    <source>
        <strain evidence="2">FACHB-1277</strain>
    </source>
</reference>
<dbReference type="GO" id="GO:0006935">
    <property type="term" value="P:chemotaxis"/>
    <property type="evidence" value="ECO:0007669"/>
    <property type="project" value="InterPro"/>
</dbReference>
<gene>
    <name evidence="2" type="ORF">H6F44_06680</name>
</gene>
<dbReference type="PANTHER" id="PTHR22617:SF23">
    <property type="entry name" value="CHEMOTAXIS PROTEIN CHEW"/>
    <property type="match status" value="1"/>
</dbReference>
<dbReference type="SUPFAM" id="SSF50341">
    <property type="entry name" value="CheW-like"/>
    <property type="match status" value="1"/>
</dbReference>
<sequence length="170" mass="18834">MQTLSERADYLQNYAPEMGAEPATATCLKFAIDLQSVGLLESEFVQEVLTIRSINIIPVPNKPSCILGILSRRRLVYWGVDLAMLLGMQPLSQNISLYEVILISMQNLALALVVPKIMGIVHIPLGHIANDITLMPAPLKPYLKGYAKEQNHIAYLLKAESILQSNILHS</sequence>
<dbReference type="GO" id="GO:0005829">
    <property type="term" value="C:cytosol"/>
    <property type="evidence" value="ECO:0007669"/>
    <property type="project" value="TreeGrafter"/>
</dbReference>
<dbReference type="InterPro" id="IPR036061">
    <property type="entry name" value="CheW-like_dom_sf"/>
</dbReference>
<dbReference type="PANTHER" id="PTHR22617">
    <property type="entry name" value="CHEMOTAXIS SENSOR HISTIDINE KINASE-RELATED"/>
    <property type="match status" value="1"/>
</dbReference>
<dbReference type="InterPro" id="IPR002545">
    <property type="entry name" value="CheW-lke_dom"/>
</dbReference>
<protein>
    <submittedName>
        <fullName evidence="2">Chemotaxis protein CheW</fullName>
    </submittedName>
</protein>
<dbReference type="RefSeq" id="WP_190350183.1">
    <property type="nucleotide sequence ID" value="NZ_JACJPY010000014.1"/>
</dbReference>
<dbReference type="Proteomes" id="UP000631421">
    <property type="component" value="Unassembled WGS sequence"/>
</dbReference>
<organism evidence="2 3">
    <name type="scientific">Pseudanabaena cinerea FACHB-1277</name>
    <dbReference type="NCBI Taxonomy" id="2949581"/>
    <lineage>
        <taxon>Bacteria</taxon>
        <taxon>Bacillati</taxon>
        <taxon>Cyanobacteriota</taxon>
        <taxon>Cyanophyceae</taxon>
        <taxon>Pseudanabaenales</taxon>
        <taxon>Pseudanabaenaceae</taxon>
        <taxon>Pseudanabaena</taxon>
        <taxon>Pseudanabaena cinerea</taxon>
    </lineage>
</organism>
<keyword evidence="3" id="KW-1185">Reference proteome</keyword>
<dbReference type="SMART" id="SM00260">
    <property type="entry name" value="CheW"/>
    <property type="match status" value="1"/>
</dbReference>
<dbReference type="Pfam" id="PF01584">
    <property type="entry name" value="CheW"/>
    <property type="match status" value="1"/>
</dbReference>
<dbReference type="PROSITE" id="PS50851">
    <property type="entry name" value="CHEW"/>
    <property type="match status" value="1"/>
</dbReference>
<name>A0A926Z5P1_9CYAN</name>
<dbReference type="EMBL" id="JACJPY010000014">
    <property type="protein sequence ID" value="MBD2149812.1"/>
    <property type="molecule type" value="Genomic_DNA"/>
</dbReference>
<dbReference type="Gene3D" id="2.40.50.180">
    <property type="entry name" value="CheA-289, Domain 4"/>
    <property type="match status" value="1"/>
</dbReference>